<dbReference type="Proteomes" id="UP001245370">
    <property type="component" value="Unassembled WGS sequence"/>
</dbReference>
<dbReference type="PANTHER" id="PTHR31528">
    <property type="entry name" value="4-AMINO-5-HYDROXYMETHYL-2-METHYLPYRIMIDINE PHOSPHATE SYNTHASE THI11-RELATED"/>
    <property type="match status" value="1"/>
</dbReference>
<dbReference type="RefSeq" id="WP_169123571.1">
    <property type="nucleotide sequence ID" value="NZ_BSDO01000007.1"/>
</dbReference>
<evidence type="ECO:0000313" key="3">
    <source>
        <dbReference type="EMBL" id="GLI24549.1"/>
    </source>
</evidence>
<feature type="domain" description="SsuA/THI5-like" evidence="2">
    <location>
        <begin position="54"/>
        <end position="266"/>
    </location>
</feature>
<sequence>MTLRTLSRRLARSKLALALALGVASTAAAGLPALADTKLKMVLNWKYQGPQGMFFLAQDRGYFKAEGLDVTFDQGNGSGAAVPLVANGTYDMGFGDVNALIELAAKKPEGAPVAVYIMFNQPPFTIAVKADSPIKTPKDLEGKTLGGAANDGALKLFPAFCKMAKIDCSGIKITNMQPNLREQMLMQGQVDGVFGYVNTIRFSAKLIGAGDDKLRYINFGDYGMDLYSNGIIVSADLIKNNPEAIKGFLRALNKGVIDTLKDPDAAVAAVAKREPLIKIPVEKERLDATLKAEMNHPEIAKIGLGNVDMKRLQDSIDILVDANKLPTTPKASQIFDPAFLPPVADLPKKLF</sequence>
<dbReference type="EMBL" id="BSDO01000007">
    <property type="protein sequence ID" value="GLI24549.1"/>
    <property type="molecule type" value="Genomic_DNA"/>
</dbReference>
<evidence type="ECO:0000313" key="5">
    <source>
        <dbReference type="Proteomes" id="UP001144397"/>
    </source>
</evidence>
<evidence type="ECO:0000256" key="1">
    <source>
        <dbReference type="SAM" id="SignalP"/>
    </source>
</evidence>
<dbReference type="AlphaFoldDB" id="A0A9W6CSI1"/>
<keyword evidence="6" id="KW-1185">Reference proteome</keyword>
<organism evidence="3 5">
    <name type="scientific">Xanthobacter flavus</name>
    <dbReference type="NCBI Taxonomy" id="281"/>
    <lineage>
        <taxon>Bacteria</taxon>
        <taxon>Pseudomonadati</taxon>
        <taxon>Pseudomonadota</taxon>
        <taxon>Alphaproteobacteria</taxon>
        <taxon>Hyphomicrobiales</taxon>
        <taxon>Xanthobacteraceae</taxon>
        <taxon>Xanthobacter</taxon>
    </lineage>
</organism>
<feature type="chain" id="PRO_5040985014" evidence="1">
    <location>
        <begin position="30"/>
        <end position="351"/>
    </location>
</feature>
<dbReference type="EMBL" id="JAVDPY010000014">
    <property type="protein sequence ID" value="MDR6336592.1"/>
    <property type="molecule type" value="Genomic_DNA"/>
</dbReference>
<dbReference type="GO" id="GO:0009228">
    <property type="term" value="P:thiamine biosynthetic process"/>
    <property type="evidence" value="ECO:0007669"/>
    <property type="project" value="InterPro"/>
</dbReference>
<dbReference type="Pfam" id="PF09084">
    <property type="entry name" value="NMT1"/>
    <property type="match status" value="1"/>
</dbReference>
<dbReference type="GeneID" id="95764994"/>
<dbReference type="InterPro" id="IPR015168">
    <property type="entry name" value="SsuA/THI5"/>
</dbReference>
<proteinExistence type="predicted"/>
<dbReference type="InterPro" id="IPR027939">
    <property type="entry name" value="NMT1/THI5"/>
</dbReference>
<dbReference type="Gene3D" id="3.40.190.10">
    <property type="entry name" value="Periplasmic binding protein-like II"/>
    <property type="match status" value="2"/>
</dbReference>
<dbReference type="SUPFAM" id="SSF53850">
    <property type="entry name" value="Periplasmic binding protein-like II"/>
    <property type="match status" value="1"/>
</dbReference>
<evidence type="ECO:0000313" key="4">
    <source>
        <dbReference type="EMBL" id="MDR6336592.1"/>
    </source>
</evidence>
<dbReference type="Proteomes" id="UP001144397">
    <property type="component" value="Unassembled WGS sequence"/>
</dbReference>
<dbReference type="PANTHER" id="PTHR31528:SF15">
    <property type="entry name" value="RIBOFLAVIN-BINDING PROTEIN RIBY"/>
    <property type="match status" value="1"/>
</dbReference>
<gene>
    <name evidence="4" type="ORF">GGQ86_005095</name>
    <name evidence="3" type="ORF">XFLAVUS301_42230</name>
</gene>
<feature type="signal peptide" evidence="1">
    <location>
        <begin position="1"/>
        <end position="29"/>
    </location>
</feature>
<accession>A0A9W6CSI1</accession>
<protein>
    <submittedName>
        <fullName evidence="3">ABC transporter substrate-binding protein</fullName>
    </submittedName>
    <submittedName>
        <fullName evidence="4">NitT/TauT family transport system substrate-binding protein</fullName>
    </submittedName>
</protein>
<evidence type="ECO:0000259" key="2">
    <source>
        <dbReference type="Pfam" id="PF09084"/>
    </source>
</evidence>
<reference evidence="4 6" key="2">
    <citation type="submission" date="2023-07" db="EMBL/GenBank/DDBJ databases">
        <title>Genomic Encyclopedia of Type Strains, Phase IV (KMG-IV): sequencing the most valuable type-strain genomes for metagenomic binning, comparative biology and taxonomic classification.</title>
        <authorList>
            <person name="Goeker M."/>
        </authorList>
    </citation>
    <scope>NUCLEOTIDE SEQUENCE [LARGE SCALE GENOMIC DNA]</scope>
    <source>
        <strain evidence="4 6">DSM 338</strain>
    </source>
</reference>
<keyword evidence="1" id="KW-0732">Signal</keyword>
<comment type="caution">
    <text evidence="3">The sequence shown here is derived from an EMBL/GenBank/DDBJ whole genome shotgun (WGS) entry which is preliminary data.</text>
</comment>
<reference evidence="3" key="1">
    <citation type="submission" date="2022-12" db="EMBL/GenBank/DDBJ databases">
        <title>Reference genome sequencing for broad-spectrum identification of bacterial and archaeal isolates by mass spectrometry.</title>
        <authorList>
            <person name="Sekiguchi Y."/>
            <person name="Tourlousse D.M."/>
        </authorList>
    </citation>
    <scope>NUCLEOTIDE SEQUENCE</scope>
    <source>
        <strain evidence="3">301</strain>
    </source>
</reference>
<evidence type="ECO:0000313" key="6">
    <source>
        <dbReference type="Proteomes" id="UP001245370"/>
    </source>
</evidence>
<name>A0A9W6CSI1_XANFL</name>